<evidence type="ECO:0000256" key="2">
    <source>
        <dbReference type="ARBA" id="ARBA00010004"/>
    </source>
</evidence>
<comment type="similarity">
    <text evidence="2">Belongs to the FliJ family.</text>
</comment>
<evidence type="ECO:0000256" key="11">
    <source>
        <dbReference type="SAM" id="Coils"/>
    </source>
</evidence>
<dbReference type="Gene3D" id="1.10.287.1700">
    <property type="match status" value="1"/>
</dbReference>
<evidence type="ECO:0000256" key="1">
    <source>
        <dbReference type="ARBA" id="ARBA00004413"/>
    </source>
</evidence>
<proteinExistence type="inferred from homology"/>
<evidence type="ECO:0000256" key="4">
    <source>
        <dbReference type="ARBA" id="ARBA00022448"/>
    </source>
</evidence>
<keyword evidence="12" id="KW-0966">Cell projection</keyword>
<keyword evidence="13" id="KW-1185">Reference proteome</keyword>
<dbReference type="GO" id="GO:0015031">
    <property type="term" value="P:protein transport"/>
    <property type="evidence" value="ECO:0007669"/>
    <property type="project" value="UniProtKB-KW"/>
</dbReference>
<keyword evidence="7" id="KW-1005">Bacterial flagellum biogenesis</keyword>
<comment type="subcellular location">
    <subcellularLocation>
        <location evidence="1">Cell membrane</location>
        <topology evidence="1">Peripheral membrane protein</topology>
        <orientation evidence="1">Cytoplasmic side</orientation>
    </subcellularLocation>
</comment>
<dbReference type="GO" id="GO:0071973">
    <property type="term" value="P:bacterial-type flagellum-dependent cell motility"/>
    <property type="evidence" value="ECO:0007669"/>
    <property type="project" value="InterPro"/>
</dbReference>
<dbReference type="GO" id="GO:0044781">
    <property type="term" value="P:bacterial-type flagellum organization"/>
    <property type="evidence" value="ECO:0007669"/>
    <property type="project" value="UniProtKB-KW"/>
</dbReference>
<dbReference type="GO" id="GO:0006935">
    <property type="term" value="P:chemotaxis"/>
    <property type="evidence" value="ECO:0007669"/>
    <property type="project" value="UniProtKB-KW"/>
</dbReference>
<evidence type="ECO:0000256" key="3">
    <source>
        <dbReference type="ARBA" id="ARBA00020392"/>
    </source>
</evidence>
<keyword evidence="8" id="KW-0653">Protein transport</keyword>
<evidence type="ECO:0000256" key="8">
    <source>
        <dbReference type="ARBA" id="ARBA00022927"/>
    </source>
</evidence>
<dbReference type="AlphaFoldDB" id="A0A1I2A4D5"/>
<evidence type="ECO:0000256" key="5">
    <source>
        <dbReference type="ARBA" id="ARBA00022475"/>
    </source>
</evidence>
<evidence type="ECO:0000256" key="10">
    <source>
        <dbReference type="ARBA" id="ARBA00023225"/>
    </source>
</evidence>
<protein>
    <recommendedName>
        <fullName evidence="3">Flagellar FliJ protein</fullName>
    </recommendedName>
</protein>
<dbReference type="RefSeq" id="WP_091657261.1">
    <property type="nucleotide sequence ID" value="NZ_FONT01000001.1"/>
</dbReference>
<keyword evidence="4" id="KW-0813">Transport</keyword>
<dbReference type="OrthoDB" id="2968361at2"/>
<dbReference type="InterPro" id="IPR053716">
    <property type="entry name" value="Flag_assembly_chemotaxis_eff"/>
</dbReference>
<dbReference type="Pfam" id="PF02050">
    <property type="entry name" value="FliJ"/>
    <property type="match status" value="1"/>
</dbReference>
<dbReference type="NCBIfam" id="TIGR02473">
    <property type="entry name" value="flagell_FliJ"/>
    <property type="match status" value="1"/>
</dbReference>
<evidence type="ECO:0000256" key="6">
    <source>
        <dbReference type="ARBA" id="ARBA00022500"/>
    </source>
</evidence>
<organism evidence="12 13">
    <name type="scientific">Alteribacillus iranensis</name>
    <dbReference type="NCBI Taxonomy" id="930128"/>
    <lineage>
        <taxon>Bacteria</taxon>
        <taxon>Bacillati</taxon>
        <taxon>Bacillota</taxon>
        <taxon>Bacilli</taxon>
        <taxon>Bacillales</taxon>
        <taxon>Bacillaceae</taxon>
        <taxon>Alteribacillus</taxon>
    </lineage>
</organism>
<gene>
    <name evidence="12" type="ORF">SAMN05192532_101662</name>
</gene>
<keyword evidence="12" id="KW-0282">Flagellum</keyword>
<keyword evidence="10" id="KW-1006">Bacterial flagellum protein export</keyword>
<evidence type="ECO:0000313" key="12">
    <source>
        <dbReference type="EMBL" id="SFE38994.1"/>
    </source>
</evidence>
<dbReference type="EMBL" id="FONT01000001">
    <property type="protein sequence ID" value="SFE38994.1"/>
    <property type="molecule type" value="Genomic_DNA"/>
</dbReference>
<sequence>MTFQYSFEKILDMKKKEKEKREQEYHQSVTQFEKMATSLYELLRQKEEMEDLYEKQMTKGVKIYQLQHNEKLLLHLQNKISKITQETNVARDQMYRKEDELQSAAIECKRYEKMKEKEKEEYDKLRKQEELKMMDEISIRNYAFVETR</sequence>
<dbReference type="STRING" id="930128.SAMN05192532_101662"/>
<keyword evidence="9" id="KW-0472">Membrane</keyword>
<dbReference type="Proteomes" id="UP000199516">
    <property type="component" value="Unassembled WGS sequence"/>
</dbReference>
<keyword evidence="5" id="KW-1003">Cell membrane</keyword>
<keyword evidence="11" id="KW-0175">Coiled coil</keyword>
<evidence type="ECO:0000256" key="7">
    <source>
        <dbReference type="ARBA" id="ARBA00022795"/>
    </source>
</evidence>
<evidence type="ECO:0000313" key="13">
    <source>
        <dbReference type="Proteomes" id="UP000199516"/>
    </source>
</evidence>
<dbReference type="GO" id="GO:0005886">
    <property type="term" value="C:plasma membrane"/>
    <property type="evidence" value="ECO:0007669"/>
    <property type="project" value="UniProtKB-SubCell"/>
</dbReference>
<name>A0A1I2A4D5_9BACI</name>
<keyword evidence="12" id="KW-0969">Cilium</keyword>
<dbReference type="GO" id="GO:0009288">
    <property type="term" value="C:bacterial-type flagellum"/>
    <property type="evidence" value="ECO:0007669"/>
    <property type="project" value="InterPro"/>
</dbReference>
<keyword evidence="6" id="KW-0145">Chemotaxis</keyword>
<evidence type="ECO:0000256" key="9">
    <source>
        <dbReference type="ARBA" id="ARBA00023136"/>
    </source>
</evidence>
<dbReference type="InterPro" id="IPR012823">
    <property type="entry name" value="Flagell_FliJ"/>
</dbReference>
<reference evidence="12 13" key="1">
    <citation type="submission" date="2016-10" db="EMBL/GenBank/DDBJ databases">
        <authorList>
            <person name="de Groot N.N."/>
        </authorList>
    </citation>
    <scope>NUCLEOTIDE SEQUENCE [LARGE SCALE GENOMIC DNA]</scope>
    <source>
        <strain evidence="12 13">DSM 23995</strain>
    </source>
</reference>
<accession>A0A1I2A4D5</accession>
<feature type="coiled-coil region" evidence="11">
    <location>
        <begin position="101"/>
        <end position="131"/>
    </location>
</feature>